<keyword evidence="14" id="KW-0464">Manganese</keyword>
<feature type="binding site" evidence="19">
    <location>
        <position position="262"/>
    </location>
    <ligand>
        <name>ATP</name>
        <dbReference type="ChEBI" id="CHEBI:30616"/>
        <label>1</label>
    </ligand>
</feature>
<evidence type="ECO:0000256" key="4">
    <source>
        <dbReference type="ARBA" id="ARBA00009799"/>
    </source>
</evidence>
<feature type="binding site" evidence="19">
    <location>
        <position position="806"/>
    </location>
    <ligand>
        <name>ATP</name>
        <dbReference type="ChEBI" id="CHEBI:30616"/>
        <label>2</label>
    </ligand>
</feature>
<keyword evidence="7 19" id="KW-0028">Amino-acid biosynthesis</keyword>
<feature type="binding site" evidence="19">
    <location>
        <position position="228"/>
    </location>
    <ligand>
        <name>ATP</name>
        <dbReference type="ChEBI" id="CHEBI:30616"/>
        <label>1</label>
    </ligand>
</feature>
<evidence type="ECO:0000256" key="16">
    <source>
        <dbReference type="ARBA" id="ARBA00048816"/>
    </source>
</evidence>
<dbReference type="GO" id="GO:0004087">
    <property type="term" value="F:carbamoyl-phosphate synthase (ammonia) activity"/>
    <property type="evidence" value="ECO:0007669"/>
    <property type="project" value="UniProtKB-EC"/>
</dbReference>
<feature type="binding site" evidence="19">
    <location>
        <position position="861"/>
    </location>
    <ligand>
        <name>Mg(2+)</name>
        <dbReference type="ChEBI" id="CHEBI:18420"/>
        <label>3</label>
    </ligand>
</feature>
<dbReference type="PROSITE" id="PS51855">
    <property type="entry name" value="MGS"/>
    <property type="match status" value="1"/>
</dbReference>
<keyword evidence="5 19" id="KW-0055">Arginine biosynthesis</keyword>
<dbReference type="FunFam" id="3.30.470.20:FF:000026">
    <property type="entry name" value="Carbamoyl-phosphate synthase large chain"/>
    <property type="match status" value="1"/>
</dbReference>
<feature type="binding site" evidence="19">
    <location>
        <position position="776"/>
    </location>
    <ligand>
        <name>ATP</name>
        <dbReference type="ChEBI" id="CHEBI:30616"/>
        <label>2</label>
    </ligand>
</feature>
<dbReference type="InterPro" id="IPR005483">
    <property type="entry name" value="CPSase_dom"/>
</dbReference>
<dbReference type="PANTHER" id="PTHR11405:SF53">
    <property type="entry name" value="CARBAMOYL-PHOSPHATE SYNTHASE [AMMONIA], MITOCHONDRIAL"/>
    <property type="match status" value="1"/>
</dbReference>
<evidence type="ECO:0000256" key="14">
    <source>
        <dbReference type="ARBA" id="ARBA00023211"/>
    </source>
</evidence>
<dbReference type="SMART" id="SM01096">
    <property type="entry name" value="CPSase_L_D3"/>
    <property type="match status" value="1"/>
</dbReference>
<dbReference type="PRINTS" id="PR00098">
    <property type="entry name" value="CPSASE"/>
</dbReference>
<dbReference type="InterPro" id="IPR058047">
    <property type="entry name" value="CPSase_preATP-grasp"/>
</dbReference>
<comment type="caution">
    <text evidence="19">Lacks conserved residue(s) required for the propagation of feature annotation.</text>
</comment>
<evidence type="ECO:0000256" key="19">
    <source>
        <dbReference type="HAMAP-Rule" id="MF_01210"/>
    </source>
</evidence>
<dbReference type="InterPro" id="IPR005479">
    <property type="entry name" value="CPAse_ATP-bd"/>
</dbReference>
<reference evidence="22" key="1">
    <citation type="journal article" date="2020" name="mSystems">
        <title>Genome- and Community-Level Interaction Insights into Carbon Utilization and Element Cycling Functions of Hydrothermarchaeota in Hydrothermal Sediment.</title>
        <authorList>
            <person name="Zhou Z."/>
            <person name="Liu Y."/>
            <person name="Xu W."/>
            <person name="Pan J."/>
            <person name="Luo Z.H."/>
            <person name="Li M."/>
        </authorList>
    </citation>
    <scope>NUCLEOTIDE SEQUENCE [LARGE SCALE GENOMIC DNA]</scope>
    <source>
        <strain evidence="22">SpSt-735</strain>
    </source>
</reference>
<dbReference type="InterPro" id="IPR011607">
    <property type="entry name" value="MGS-like_dom"/>
</dbReference>
<gene>
    <name evidence="19 22" type="primary">carB</name>
    <name evidence="22" type="ORF">ENV17_06905</name>
</gene>
<evidence type="ECO:0000256" key="12">
    <source>
        <dbReference type="ARBA" id="ARBA00022842"/>
    </source>
</evidence>
<feature type="region of interest" description="Allosteric domain" evidence="19">
    <location>
        <begin position="959"/>
        <end position="1059"/>
    </location>
</feature>
<feature type="binding site" evidence="19">
    <location>
        <position position="774"/>
    </location>
    <ligand>
        <name>ATP</name>
        <dbReference type="ChEBI" id="CHEBI:30616"/>
        <label>2</label>
    </ligand>
</feature>
<evidence type="ECO:0000256" key="8">
    <source>
        <dbReference type="ARBA" id="ARBA00022723"/>
    </source>
</evidence>
<feature type="binding site" evidence="19">
    <location>
        <position position="318"/>
    </location>
    <ligand>
        <name>Mn(2+)</name>
        <dbReference type="ChEBI" id="CHEBI:29035"/>
        <label>1</label>
    </ligand>
</feature>
<dbReference type="EMBL" id="DTFI01000189">
    <property type="protein sequence ID" value="HGI44095.1"/>
    <property type="molecule type" value="Genomic_DNA"/>
</dbReference>
<sequence length="1059" mass="115797">MPGAVRETASGAASLLSRFSASPRADVRKVLLLGSGGIKIAEAAEFDYSGSQAIKALKEEGVRVVVVNPNVATIQTSKELADAVYLLPVQPEFVERVIERERPDGILLGFGGQTALNCGVELARRGVLERYGVRVLGTPVESIVRALDRDLFRATMLEHGIPVPPSRAAHSVEEAVEAAEEVGYPVMVRVAFNLGGAGSFVAWSRGELRERVSKAFAQSPVRQVLVEKYLGKWKEVEFEVVRDRADNAVAVACLENVDPMGVHTGDSIVVAPSQTLTNREYQALRDASLAVARAVGVVGECNVQLALDPGSEEFYVIETNPRLSRSSALASKATGYPLAYIAAKLALGYRLPELLNTVTGATTAHFEPALDYVVVKVPRWDFEKFPGVEPVVGTEMRSVGEVMAIGRCFEEALQKALRMLDIGADGLVANAWERGPRPAEELRRELSVPRPYRIFTIAEALKAGIPAEEIAELTGIDPWYIYKVENIVEMERRLRSLGRLDDSAAELIGEAKRLGFSDRQIARCLGVSEEEVRAFRRRHGIVPVVKRIDTLAAEWPARTKYLYVTYGGSAHDVEPAGRDAVVILGAGVFRIGVSVEFDWSVVQLAWALRKRGVGEVIVVNYNPETVSTDWDVPDRLYFEELTLERVLDIYEFEDPRGLVTCVGGQIANNLAPLLEERGVRILGPSGRAVELAEDRRKFSRLLDELGIPQPEWAELRSTDEVVAFCRRVGYPVIVRPSFVLSGTAMRVVRSEGELLRYLDEVSRRGAVGRFVVSKFIEGAKEVEVDCVSDGERVLVGAVIEHVEEAGVHSGDATMVVPPFSLSDRVVERVREYTLRICRALGARGPVNIQFVVGGEDVYVIECNLRASRSMPFVSKVKEVNLMEYVADVILGGRLEIPGDVYEPPARRWGVKTPQFSWSRLRGAYPVVDVEMRSTGEVAAVGRTLHDALLKSWLAAQPNRLPKPGSLAIVVGDGALLAERLRRLGLEPLVPDGASVDALEAVREGRVGLLVAAGGDGDYALRRAAADYLVPLVLNARLAVLLLEALEAYLSGEELTVEPL</sequence>
<feature type="region of interest" description="Carboxyphosphate synthetic domain" evidence="19">
    <location>
        <begin position="1"/>
        <end position="421"/>
    </location>
</feature>
<evidence type="ECO:0000256" key="1">
    <source>
        <dbReference type="ARBA" id="ARBA00001936"/>
    </source>
</evidence>
<dbReference type="SUPFAM" id="SSF52440">
    <property type="entry name" value="PreATP-grasp domain"/>
    <property type="match status" value="2"/>
</dbReference>
<dbReference type="Gene3D" id="3.40.50.20">
    <property type="match status" value="2"/>
</dbReference>
<dbReference type="NCBIfam" id="NF003671">
    <property type="entry name" value="PRK05294.1"/>
    <property type="match status" value="1"/>
</dbReference>
<keyword evidence="9 19" id="KW-0677">Repeat</keyword>
<dbReference type="Gene3D" id="3.30.470.20">
    <property type="entry name" value="ATP-grasp fold, B domain"/>
    <property type="match status" value="2"/>
</dbReference>
<comment type="domain">
    <text evidence="19">The large subunit is composed of 2 ATP-grasp domains that are involved in binding the 2 ATP molecules needed for carbamoyl phosphate synthesis. The N-terminal ATP-grasp domain (referred to as the carboxyphosphate synthetic component) catalyzes the ATP-dependent phosphorylation of hydrogencarbonate to carboxyphosphate and the subsequent nucleophilic attack by ammonia to form a carbamate intermediate. The C-terminal ATP-grasp domain (referred to as the carbamoyl phosphate synthetic component) then catalyzes the phosphorylation of carbamate with the second ATP to form the end product carbamoyl phosphate. The reactive and unstable enzyme intermediates are sequentially channeled from one active site to the next through the interior of the protein over a distance of at least 96 A.</text>
</comment>
<dbReference type="UniPathway" id="UPA00068">
    <property type="reaction ID" value="UER00171"/>
</dbReference>
<feature type="binding site" evidence="19">
    <location>
        <position position="320"/>
    </location>
    <ligand>
        <name>Mg(2+)</name>
        <dbReference type="ChEBI" id="CHEBI:18420"/>
        <label>2</label>
    </ligand>
</feature>
<evidence type="ECO:0000256" key="11">
    <source>
        <dbReference type="ARBA" id="ARBA00022840"/>
    </source>
</evidence>
<feature type="binding site" evidence="19">
    <location>
        <position position="235"/>
    </location>
    <ligand>
        <name>ATP</name>
        <dbReference type="ChEBI" id="CHEBI:30616"/>
        <label>1</label>
    </ligand>
</feature>
<dbReference type="PROSITE" id="PS00866">
    <property type="entry name" value="CPSASE_1"/>
    <property type="match status" value="1"/>
</dbReference>
<keyword evidence="11 19" id="KW-0067">ATP-binding</keyword>
<keyword evidence="13 19" id="KW-0665">Pyrimidine biosynthesis</keyword>
<evidence type="ECO:0000259" key="20">
    <source>
        <dbReference type="PROSITE" id="PS50975"/>
    </source>
</evidence>
<dbReference type="InterPro" id="IPR006275">
    <property type="entry name" value="CPSase_lsu"/>
</dbReference>
<feature type="binding site" evidence="19">
    <location>
        <position position="320"/>
    </location>
    <ligand>
        <name>Mn(2+)</name>
        <dbReference type="ChEBI" id="CHEBI:29035"/>
        <label>2</label>
    </ligand>
</feature>
<feature type="domain" description="MGS-like" evidence="21">
    <location>
        <begin position="958"/>
        <end position="1059"/>
    </location>
</feature>
<feature type="binding site" evidence="19">
    <location>
        <position position="149"/>
    </location>
    <ligand>
        <name>ATP</name>
        <dbReference type="ChEBI" id="CHEBI:30616"/>
        <label>1</label>
    </ligand>
</feature>
<feature type="binding site" evidence="19">
    <location>
        <position position="849"/>
    </location>
    <ligand>
        <name>Mg(2+)</name>
        <dbReference type="ChEBI" id="CHEBI:18420"/>
        <label>3</label>
    </ligand>
</feature>
<evidence type="ECO:0000256" key="17">
    <source>
        <dbReference type="ARBA" id="ARBA00057223"/>
    </source>
</evidence>
<evidence type="ECO:0000259" key="21">
    <source>
        <dbReference type="PROSITE" id="PS51855"/>
    </source>
</evidence>
<feature type="binding site" evidence="19">
    <location>
        <position position="318"/>
    </location>
    <ligand>
        <name>Mg(2+)</name>
        <dbReference type="ChEBI" id="CHEBI:18420"/>
        <label>2</label>
    </ligand>
</feature>
<feature type="binding site" evidence="19">
    <location>
        <position position="849"/>
    </location>
    <ligand>
        <name>Mn(2+)</name>
        <dbReference type="ChEBI" id="CHEBI:29035"/>
        <label>3</label>
    </ligand>
</feature>
<dbReference type="HAMAP" id="MF_01210_A">
    <property type="entry name" value="CPSase_L_chain_A"/>
    <property type="match status" value="1"/>
</dbReference>
<feature type="binding site" evidence="19">
    <location>
        <position position="863"/>
    </location>
    <ligand>
        <name>Mg(2+)</name>
        <dbReference type="ChEBI" id="CHEBI:18420"/>
        <label>4</label>
    </ligand>
</feature>
<feature type="binding site" evidence="19">
    <location>
        <position position="263"/>
    </location>
    <ligand>
        <name>ATP</name>
        <dbReference type="ChEBI" id="CHEBI:30616"/>
        <label>1</label>
    </ligand>
</feature>
<dbReference type="UniPathway" id="UPA00070">
    <property type="reaction ID" value="UER00115"/>
</dbReference>
<feature type="binding site" evidence="19">
    <location>
        <position position="318"/>
    </location>
    <ligand>
        <name>ATP</name>
        <dbReference type="ChEBI" id="CHEBI:30616"/>
        <label>1</label>
    </ligand>
</feature>
<evidence type="ECO:0000256" key="3">
    <source>
        <dbReference type="ARBA" id="ARBA00005077"/>
    </source>
</evidence>
<feature type="binding site" evidence="19">
    <location>
        <position position="318"/>
    </location>
    <ligand>
        <name>Mn(2+)</name>
        <dbReference type="ChEBI" id="CHEBI:29035"/>
        <label>2</label>
    </ligand>
</feature>
<feature type="binding site" evidence="19">
    <location>
        <position position="261"/>
    </location>
    <ligand>
        <name>ATP</name>
        <dbReference type="ChEBI" id="CHEBI:30616"/>
        <label>1</label>
    </ligand>
</feature>
<comment type="pathway">
    <text evidence="2 19">Pyrimidine metabolism; UMP biosynthesis via de novo pathway; (S)-dihydroorotate from bicarbonate: step 1/3.</text>
</comment>
<dbReference type="FunFam" id="1.10.1030.10:FF:000002">
    <property type="entry name" value="Carbamoyl-phosphate synthase large chain"/>
    <property type="match status" value="1"/>
</dbReference>
<dbReference type="PANTHER" id="PTHR11405">
    <property type="entry name" value="CARBAMOYLTRANSFERASE FAMILY MEMBER"/>
    <property type="match status" value="1"/>
</dbReference>
<dbReference type="FunFam" id="3.30.470.20:FF:000001">
    <property type="entry name" value="Carbamoyl-phosphate synthase large chain"/>
    <property type="match status" value="1"/>
</dbReference>
<dbReference type="GO" id="GO:0005524">
    <property type="term" value="F:ATP binding"/>
    <property type="evidence" value="ECO:0007669"/>
    <property type="project" value="UniProtKB-UniRule"/>
</dbReference>
<feature type="binding site" evidence="19">
    <location>
        <position position="304"/>
    </location>
    <ligand>
        <name>Mn(2+)</name>
        <dbReference type="ChEBI" id="CHEBI:29035"/>
        <label>1</label>
    </ligand>
</feature>
<feature type="binding site" evidence="19">
    <location>
        <position position="318"/>
    </location>
    <ligand>
        <name>Mg(2+)</name>
        <dbReference type="ChEBI" id="CHEBI:18420"/>
        <label>1</label>
    </ligand>
</feature>
<protein>
    <recommendedName>
        <fullName evidence="19">Carbamoyl phosphate synthase large chain</fullName>
        <ecNumber evidence="19">6.3.4.16</ecNumber>
        <ecNumber evidence="19">6.3.5.5</ecNumber>
    </recommendedName>
    <alternativeName>
        <fullName evidence="19">Carbamoyl phosphate synthetase ammonia chain</fullName>
    </alternativeName>
</protein>
<comment type="pathway">
    <text evidence="3 19">Amino-acid biosynthesis; L-arginine biosynthesis; carbamoyl phosphate from bicarbonate: step 1/1.</text>
</comment>
<dbReference type="InterPro" id="IPR005480">
    <property type="entry name" value="CPSase_lsu_oligo"/>
</dbReference>
<comment type="cofactor">
    <cofactor evidence="1">
        <name>Mn(2+)</name>
        <dbReference type="ChEBI" id="CHEBI:29035"/>
    </cofactor>
</comment>
<dbReference type="NCBIfam" id="TIGR01369">
    <property type="entry name" value="CPSaseII_lrg"/>
    <property type="match status" value="1"/>
</dbReference>
<feature type="binding site" evidence="19">
    <location>
        <position position="849"/>
    </location>
    <ligand>
        <name>ATP</name>
        <dbReference type="ChEBI" id="CHEBI:30616"/>
        <label>2</label>
    </ligand>
</feature>
<feature type="binding site" evidence="19">
    <location>
        <position position="861"/>
    </location>
    <ligand>
        <name>Mg(2+)</name>
        <dbReference type="ChEBI" id="CHEBI:18420"/>
        <label>4</label>
    </ligand>
</feature>
<evidence type="ECO:0000256" key="2">
    <source>
        <dbReference type="ARBA" id="ARBA00004812"/>
    </source>
</evidence>
<comment type="similarity">
    <text evidence="4 19">Belongs to the CarB family.</text>
</comment>
<dbReference type="Pfam" id="PF02787">
    <property type="entry name" value="CPSase_L_D3"/>
    <property type="match status" value="1"/>
</dbReference>
<feature type="binding site" evidence="19">
    <location>
        <position position="863"/>
    </location>
    <ligand>
        <name>Mn(2+)</name>
        <dbReference type="ChEBI" id="CHEBI:29035"/>
        <label>4</label>
    </ligand>
</feature>
<dbReference type="GO" id="GO:0006541">
    <property type="term" value="P:glutamine metabolic process"/>
    <property type="evidence" value="ECO:0007669"/>
    <property type="project" value="TreeGrafter"/>
</dbReference>
<dbReference type="AlphaFoldDB" id="A0A7C4BA88"/>
<evidence type="ECO:0000256" key="10">
    <source>
        <dbReference type="ARBA" id="ARBA00022741"/>
    </source>
</evidence>
<name>A0A7C4BA88_THEPE</name>
<feature type="binding site" evidence="19">
    <location>
        <position position="861"/>
    </location>
    <ligand>
        <name>Mn(2+)</name>
        <dbReference type="ChEBI" id="CHEBI:29035"/>
        <label>3</label>
    </ligand>
</feature>
<keyword evidence="12" id="KW-0460">Magnesium</keyword>
<dbReference type="InterPro" id="IPR036897">
    <property type="entry name" value="CarbamoylP_synth_lsu_oligo_sf"/>
</dbReference>
<accession>A0A7C4BA88</accession>
<feature type="binding site" evidence="19">
    <location>
        <position position="189"/>
    </location>
    <ligand>
        <name>ATP</name>
        <dbReference type="ChEBI" id="CHEBI:30616"/>
        <label>1</label>
    </ligand>
</feature>
<comment type="catalytic activity">
    <reaction evidence="16 19">
        <text>hydrogencarbonate + L-glutamine + 2 ATP + H2O = carbamoyl phosphate + L-glutamate + 2 ADP + phosphate + 2 H(+)</text>
        <dbReference type="Rhea" id="RHEA:18633"/>
        <dbReference type="ChEBI" id="CHEBI:15377"/>
        <dbReference type="ChEBI" id="CHEBI:15378"/>
        <dbReference type="ChEBI" id="CHEBI:17544"/>
        <dbReference type="ChEBI" id="CHEBI:29985"/>
        <dbReference type="ChEBI" id="CHEBI:30616"/>
        <dbReference type="ChEBI" id="CHEBI:43474"/>
        <dbReference type="ChEBI" id="CHEBI:58228"/>
        <dbReference type="ChEBI" id="CHEBI:58359"/>
        <dbReference type="ChEBI" id="CHEBI:456216"/>
        <dbReference type="EC" id="6.3.5.5"/>
    </reaction>
</comment>
<dbReference type="NCBIfam" id="NF009455">
    <property type="entry name" value="PRK12815.1"/>
    <property type="match status" value="1"/>
</dbReference>
<dbReference type="PROSITE" id="PS00867">
    <property type="entry name" value="CPSASE_2"/>
    <property type="match status" value="1"/>
</dbReference>
<dbReference type="Pfam" id="PF25596">
    <property type="entry name" value="CPSase_L_D1"/>
    <property type="match status" value="2"/>
</dbReference>
<dbReference type="FunFam" id="3.40.50.20:FF:000001">
    <property type="entry name" value="Carbamoyl-phosphate synthase large chain"/>
    <property type="match status" value="2"/>
</dbReference>
<comment type="cofactor">
    <cofactor evidence="19">
        <name>Mg(2+)</name>
        <dbReference type="ChEBI" id="CHEBI:18420"/>
    </cofactor>
    <cofactor evidence="19">
        <name>Mn(2+)</name>
        <dbReference type="ChEBI" id="CHEBI:29035"/>
    </cofactor>
    <text evidence="19">Binds 4 Mg(2+) or Mn(2+) ions per subunit.</text>
</comment>
<feature type="binding site" evidence="19">
    <location>
        <position position="230"/>
    </location>
    <ligand>
        <name>ATP</name>
        <dbReference type="ChEBI" id="CHEBI:30616"/>
        <label>1</label>
    </ligand>
</feature>
<keyword evidence="8" id="KW-0479">Metal-binding</keyword>
<feature type="binding site" evidence="19">
    <location>
        <position position="808"/>
    </location>
    <ligand>
        <name>ATP</name>
        <dbReference type="ChEBI" id="CHEBI:30616"/>
        <label>2</label>
    </ligand>
</feature>
<dbReference type="PROSITE" id="PS50975">
    <property type="entry name" value="ATP_GRASP"/>
    <property type="match status" value="2"/>
</dbReference>
<feature type="domain" description="ATP-grasp" evidence="20">
    <location>
        <begin position="153"/>
        <end position="347"/>
    </location>
</feature>
<dbReference type="Gene3D" id="1.10.1030.10">
    <property type="entry name" value="Carbamoyl-phosphate synthetase, large subunit oligomerisation domain"/>
    <property type="match status" value="1"/>
</dbReference>
<keyword evidence="6 19" id="KW-0436">Ligase</keyword>
<feature type="binding site" evidence="19">
    <location>
        <position position="861"/>
    </location>
    <ligand>
        <name>Mn(2+)</name>
        <dbReference type="ChEBI" id="CHEBI:29035"/>
        <label>4</label>
    </ligand>
</feature>
<feature type="binding site" evidence="19">
    <location>
        <position position="304"/>
    </location>
    <ligand>
        <name>ATP</name>
        <dbReference type="ChEBI" id="CHEBI:30616"/>
        <label>1</label>
    </ligand>
</feature>
<comment type="caution">
    <text evidence="22">The sequence shown here is derived from an EMBL/GenBank/DDBJ whole genome shotgun (WGS) entry which is preliminary data.</text>
</comment>
<evidence type="ECO:0000256" key="5">
    <source>
        <dbReference type="ARBA" id="ARBA00022571"/>
    </source>
</evidence>
<dbReference type="InterPro" id="IPR011761">
    <property type="entry name" value="ATP-grasp"/>
</dbReference>
<evidence type="ECO:0000256" key="13">
    <source>
        <dbReference type="ARBA" id="ARBA00022975"/>
    </source>
</evidence>
<feature type="binding site" evidence="19">
    <location>
        <position position="304"/>
    </location>
    <ligand>
        <name>Mg(2+)</name>
        <dbReference type="ChEBI" id="CHEBI:18420"/>
        <label>1</label>
    </ligand>
</feature>
<dbReference type="EC" id="6.3.4.16" evidence="19"/>
<evidence type="ECO:0000313" key="22">
    <source>
        <dbReference type="EMBL" id="HGI44095.1"/>
    </source>
</evidence>
<dbReference type="EC" id="6.3.5.5" evidence="19"/>
<dbReference type="SUPFAM" id="SSF56059">
    <property type="entry name" value="Glutathione synthetase ATP-binding domain-like"/>
    <property type="match status" value="2"/>
</dbReference>
<dbReference type="Pfam" id="PF02786">
    <property type="entry name" value="CPSase_L_D2"/>
    <property type="match status" value="2"/>
</dbReference>
<dbReference type="InterPro" id="IPR016185">
    <property type="entry name" value="PreATP-grasp_dom_sf"/>
</dbReference>
<evidence type="ECO:0000256" key="6">
    <source>
        <dbReference type="ARBA" id="ARBA00022598"/>
    </source>
</evidence>
<evidence type="ECO:0000256" key="9">
    <source>
        <dbReference type="ARBA" id="ARBA00022737"/>
    </source>
</evidence>
<feature type="binding site" evidence="19">
    <location>
        <position position="807"/>
    </location>
    <ligand>
        <name>ATP</name>
        <dbReference type="ChEBI" id="CHEBI:30616"/>
        <label>2</label>
    </ligand>
</feature>
<feature type="binding site" evidence="19">
    <location>
        <position position="195"/>
    </location>
    <ligand>
        <name>ATP</name>
        <dbReference type="ChEBI" id="CHEBI:30616"/>
        <label>1</label>
    </ligand>
</feature>
<comment type="subunit">
    <text evidence="18 19">Composed of two chains; the small (or glutamine) chain promotes the hydrolysis of glutamine to ammonia, which is used by the large (or ammonia) chain to synthesize carbamoyl phosphate. Tetramer of heterodimers (alpha,beta)4.</text>
</comment>
<dbReference type="GO" id="GO:0005737">
    <property type="term" value="C:cytoplasm"/>
    <property type="evidence" value="ECO:0007669"/>
    <property type="project" value="TreeGrafter"/>
</dbReference>
<evidence type="ECO:0000256" key="18">
    <source>
        <dbReference type="ARBA" id="ARBA00062056"/>
    </source>
</evidence>
<dbReference type="GO" id="GO:0006526">
    <property type="term" value="P:L-arginine biosynthetic process"/>
    <property type="evidence" value="ECO:0007669"/>
    <property type="project" value="UniProtKB-UniRule"/>
</dbReference>
<dbReference type="GO" id="GO:0044205">
    <property type="term" value="P:'de novo' UMP biosynthetic process"/>
    <property type="evidence" value="ECO:0007669"/>
    <property type="project" value="UniProtKB-UniRule"/>
</dbReference>
<dbReference type="GO" id="GO:0004088">
    <property type="term" value="F:carbamoyl-phosphate synthase (glutamine-hydrolyzing) activity"/>
    <property type="evidence" value="ECO:0007669"/>
    <property type="project" value="UniProtKB-UniRule"/>
</dbReference>
<evidence type="ECO:0000256" key="7">
    <source>
        <dbReference type="ARBA" id="ARBA00022605"/>
    </source>
</evidence>
<comment type="function">
    <text evidence="17 19">Large subunit of the glutamine-dependent carbamoyl phosphate synthetase (CPSase). CPSase catalyzes the formation of carbamoyl phosphate from the ammonia moiety of glutamine, carbonate, and phosphate donated by ATP, constituting the first step of 2 biosynthetic pathways, one leading to arginine and/or urea and the other to pyrimidine nucleotides. The large subunit (synthetase) binds the substrates ammonia (free or transferred from glutamine from the small subunit), hydrogencarbonate and ATP and carries out an ATP-coupled ligase reaction, activating hydrogencarbonate by forming carboxy phosphate which reacts with ammonia to form carbamoyl phosphate.</text>
</comment>
<organism evidence="22">
    <name type="scientific">Thermofilum pendens</name>
    <dbReference type="NCBI Taxonomy" id="2269"/>
    <lineage>
        <taxon>Archaea</taxon>
        <taxon>Thermoproteota</taxon>
        <taxon>Thermoprotei</taxon>
        <taxon>Thermofilales</taxon>
        <taxon>Thermofilaceae</taxon>
        <taxon>Thermofilum</taxon>
    </lineage>
</organism>
<dbReference type="GO" id="GO:0046872">
    <property type="term" value="F:metal ion binding"/>
    <property type="evidence" value="ECO:0007669"/>
    <property type="project" value="UniProtKB-KW"/>
</dbReference>
<comment type="catalytic activity">
    <reaction evidence="15 19">
        <text>hydrogencarbonate + NH4(+) + 2 ATP = carbamoyl phosphate + 2 ADP + phosphate + 2 H(+)</text>
        <dbReference type="Rhea" id="RHEA:18029"/>
        <dbReference type="ChEBI" id="CHEBI:15378"/>
        <dbReference type="ChEBI" id="CHEBI:17544"/>
        <dbReference type="ChEBI" id="CHEBI:28938"/>
        <dbReference type="ChEBI" id="CHEBI:30616"/>
        <dbReference type="ChEBI" id="CHEBI:43474"/>
        <dbReference type="ChEBI" id="CHEBI:58228"/>
        <dbReference type="ChEBI" id="CHEBI:456216"/>
        <dbReference type="EC" id="6.3.4.16"/>
    </reaction>
</comment>
<feature type="binding site" evidence="19">
    <location>
        <position position="735"/>
    </location>
    <ligand>
        <name>ATP</name>
        <dbReference type="ChEBI" id="CHEBI:30616"/>
        <label>2</label>
    </ligand>
</feature>
<keyword evidence="10 19" id="KW-0547">Nucleotide-binding</keyword>
<feature type="domain" description="ATP-grasp" evidence="20">
    <location>
        <begin position="699"/>
        <end position="890"/>
    </location>
</feature>
<proteinExistence type="inferred from homology"/>
<feature type="binding site" evidence="19">
    <location>
        <position position="781"/>
    </location>
    <ligand>
        <name>ATP</name>
        <dbReference type="ChEBI" id="CHEBI:30616"/>
        <label>2</label>
    </ligand>
</feature>
<feature type="binding site" evidence="19">
    <location>
        <position position="196"/>
    </location>
    <ligand>
        <name>ATP</name>
        <dbReference type="ChEBI" id="CHEBI:30616"/>
        <label>1</label>
    </ligand>
</feature>
<feature type="binding site" evidence="19">
    <location>
        <position position="809"/>
    </location>
    <ligand>
        <name>ATP</name>
        <dbReference type="ChEBI" id="CHEBI:30616"/>
        <label>2</label>
    </ligand>
</feature>
<dbReference type="SUPFAM" id="SSF48108">
    <property type="entry name" value="Carbamoyl phosphate synthetase, large subunit connection domain"/>
    <property type="match status" value="1"/>
</dbReference>
<evidence type="ECO:0000256" key="15">
    <source>
        <dbReference type="ARBA" id="ARBA00047359"/>
    </source>
</evidence>
<feature type="binding site" evidence="19">
    <location>
        <position position="861"/>
    </location>
    <ligand>
        <name>ATP</name>
        <dbReference type="ChEBI" id="CHEBI:30616"/>
        <label>2</label>
    </ligand>
</feature>